<dbReference type="InterPro" id="IPR036390">
    <property type="entry name" value="WH_DNA-bd_sf"/>
</dbReference>
<dbReference type="InterPro" id="IPR036196">
    <property type="entry name" value="Ptyr_pPase_sf"/>
</dbReference>
<dbReference type="STRING" id="370764.SAMN04489810_2434"/>
<dbReference type="Gene3D" id="1.10.10.10">
    <property type="entry name" value="Winged helix-like DNA-binding domain superfamily/Winged helix DNA-binding domain"/>
    <property type="match status" value="1"/>
</dbReference>
<dbReference type="InterPro" id="IPR023485">
    <property type="entry name" value="Ptyr_pPase"/>
</dbReference>
<evidence type="ECO:0000256" key="1">
    <source>
        <dbReference type="ARBA" id="ARBA00022849"/>
    </source>
</evidence>
<keyword evidence="5" id="KW-1185">Reference proteome</keyword>
<dbReference type="Gene3D" id="3.40.50.2300">
    <property type="match status" value="1"/>
</dbReference>
<dbReference type="InterPro" id="IPR011991">
    <property type="entry name" value="ArsR-like_HTH"/>
</dbReference>
<dbReference type="Pfam" id="PF12840">
    <property type="entry name" value="HTH_20"/>
    <property type="match status" value="1"/>
</dbReference>
<dbReference type="GO" id="GO:0003700">
    <property type="term" value="F:DNA-binding transcription factor activity"/>
    <property type="evidence" value="ECO:0007669"/>
    <property type="project" value="InterPro"/>
</dbReference>
<protein>
    <submittedName>
        <fullName evidence="4">Protein-tyrosine-phosphatase</fullName>
    </submittedName>
</protein>
<dbReference type="RefSeq" id="WP_091490495.1">
    <property type="nucleotide sequence ID" value="NZ_LT629692.1"/>
</dbReference>
<dbReference type="Pfam" id="PF01451">
    <property type="entry name" value="LMWPc"/>
    <property type="match status" value="1"/>
</dbReference>
<name>A0A1G8ANF3_9MICO</name>
<dbReference type="Proteomes" id="UP000199009">
    <property type="component" value="Chromosome I"/>
</dbReference>
<dbReference type="GO" id="GO:0046685">
    <property type="term" value="P:response to arsenic-containing substance"/>
    <property type="evidence" value="ECO:0007669"/>
    <property type="project" value="UniProtKB-KW"/>
</dbReference>
<gene>
    <name evidence="4" type="ORF">SAMN04489810_2434</name>
</gene>
<dbReference type="SUPFAM" id="SSF46785">
    <property type="entry name" value="Winged helix' DNA-binding domain"/>
    <property type="match status" value="1"/>
</dbReference>
<feature type="domain" description="Phosphotyrosine protein phosphatase I" evidence="2">
    <location>
        <begin position="98"/>
        <end position="219"/>
    </location>
</feature>
<dbReference type="PANTHER" id="PTHR43428:SF1">
    <property type="entry name" value="ARSENATE REDUCTASE"/>
    <property type="match status" value="1"/>
</dbReference>
<dbReference type="InterPro" id="IPR036388">
    <property type="entry name" value="WH-like_DNA-bd_sf"/>
</dbReference>
<accession>A0A1G8ANF3</accession>
<evidence type="ECO:0000259" key="2">
    <source>
        <dbReference type="SMART" id="SM00226"/>
    </source>
</evidence>
<dbReference type="OrthoDB" id="9784339at2"/>
<evidence type="ECO:0000313" key="5">
    <source>
        <dbReference type="Proteomes" id="UP000199009"/>
    </source>
</evidence>
<dbReference type="CDD" id="cd00090">
    <property type="entry name" value="HTH_ARSR"/>
    <property type="match status" value="1"/>
</dbReference>
<reference evidence="4 5" key="1">
    <citation type="submission" date="2016-10" db="EMBL/GenBank/DDBJ databases">
        <authorList>
            <person name="de Groot N.N."/>
        </authorList>
    </citation>
    <scope>NUCLEOTIDE SEQUENCE [LARGE SCALE GENOMIC DNA]</scope>
    <source>
        <strain evidence="4 5">DSM 23142</strain>
    </source>
</reference>
<dbReference type="EMBL" id="LT629692">
    <property type="protein sequence ID" value="SDH22525.1"/>
    <property type="molecule type" value="Genomic_DNA"/>
</dbReference>
<keyword evidence="1" id="KW-0059">Arsenical resistance</keyword>
<proteinExistence type="predicted"/>
<organism evidence="4 5">
    <name type="scientific">Microbacterium pygmaeum</name>
    <dbReference type="NCBI Taxonomy" id="370764"/>
    <lineage>
        <taxon>Bacteria</taxon>
        <taxon>Bacillati</taxon>
        <taxon>Actinomycetota</taxon>
        <taxon>Actinomycetes</taxon>
        <taxon>Micrococcales</taxon>
        <taxon>Microbacteriaceae</taxon>
        <taxon>Microbacterium</taxon>
    </lineage>
</organism>
<feature type="domain" description="HTH arsR-type" evidence="3">
    <location>
        <begin position="13"/>
        <end position="92"/>
    </location>
</feature>
<dbReference type="SMART" id="SM00226">
    <property type="entry name" value="LMWPc"/>
    <property type="match status" value="1"/>
</dbReference>
<evidence type="ECO:0000259" key="3">
    <source>
        <dbReference type="SMART" id="SM00418"/>
    </source>
</evidence>
<dbReference type="InterPro" id="IPR001845">
    <property type="entry name" value="HTH_ArsR_DNA-bd_dom"/>
</dbReference>
<dbReference type="SMART" id="SM00418">
    <property type="entry name" value="HTH_ARSR"/>
    <property type="match status" value="1"/>
</dbReference>
<dbReference type="PANTHER" id="PTHR43428">
    <property type="entry name" value="ARSENATE REDUCTASE"/>
    <property type="match status" value="1"/>
</dbReference>
<sequence length="224" mass="23776">MNDERTSLEVRAAKHAALADPARLRMLDLLTFGDLSPTELQAELAGMTSNLLAHHLNVLEREGIVSRGRSEGDGRRTYVRLNPGALLELGSFATAGAERVVFVCSANSARSQLAQALWNDVSEIPAISAGTHPADRVAAGAVAAAARHGLDLTEVVPKQVAGLLRDTDFVITVCDRAHEEFPVGAVHWSVPDPLPASTDAAFEAAFADLAARVTRLAPRMLALT</sequence>
<evidence type="ECO:0000313" key="4">
    <source>
        <dbReference type="EMBL" id="SDH22525.1"/>
    </source>
</evidence>
<dbReference type="SUPFAM" id="SSF52788">
    <property type="entry name" value="Phosphotyrosine protein phosphatases I"/>
    <property type="match status" value="1"/>
</dbReference>
<dbReference type="AlphaFoldDB" id="A0A1G8ANF3"/>